<reference evidence="2 3" key="1">
    <citation type="submission" date="2020-02" db="EMBL/GenBank/DDBJ databases">
        <title>Full genome sequence of Nocardioides sp. R-3366.</title>
        <authorList>
            <person name="Im W.-T."/>
        </authorList>
    </citation>
    <scope>NUCLEOTIDE SEQUENCE [LARGE SCALE GENOMIC DNA]</scope>
    <source>
        <strain evidence="2 3">R-3366</strain>
    </source>
</reference>
<dbReference type="Proteomes" id="UP000502996">
    <property type="component" value="Chromosome"/>
</dbReference>
<evidence type="ECO:0000313" key="2">
    <source>
        <dbReference type="EMBL" id="QIG43856.1"/>
    </source>
</evidence>
<dbReference type="RefSeq" id="WP_165234171.1">
    <property type="nucleotide sequence ID" value="NZ_CP049257.1"/>
</dbReference>
<proteinExistence type="predicted"/>
<evidence type="ECO:0000256" key="1">
    <source>
        <dbReference type="SAM" id="MobiDB-lite"/>
    </source>
</evidence>
<feature type="region of interest" description="Disordered" evidence="1">
    <location>
        <begin position="29"/>
        <end position="48"/>
    </location>
</feature>
<dbReference type="AlphaFoldDB" id="A0A6G6WF74"/>
<dbReference type="KEGG" id="nano:G5V58_14725"/>
<accession>A0A6G6WF74</accession>
<gene>
    <name evidence="2" type="ORF">G5V58_14725</name>
</gene>
<name>A0A6G6WF74_9ACTN</name>
<sequence>MRWVTRRRAGGALVVLALVAGVSGCDSGDDISGDEDQPRSAASQATETPEVATVLTLQHVGDRLDAAHREKVKDGVTPVVDSFFDGAYLGDFPREDFSAGFASFTEGAAADAQRDLELLTSASLSDRIETATATKRRVTLDVLAVEGHARGATAHFFLDFDTTGDLEESLRVRGELYLTKQDGVWSVFGYDVDEPEVLA</sequence>
<evidence type="ECO:0008006" key="4">
    <source>
        <dbReference type="Google" id="ProtNLM"/>
    </source>
</evidence>
<dbReference type="EMBL" id="CP049257">
    <property type="protein sequence ID" value="QIG43856.1"/>
    <property type="molecule type" value="Genomic_DNA"/>
</dbReference>
<dbReference type="PROSITE" id="PS51257">
    <property type="entry name" value="PROKAR_LIPOPROTEIN"/>
    <property type="match status" value="1"/>
</dbReference>
<evidence type="ECO:0000313" key="3">
    <source>
        <dbReference type="Proteomes" id="UP000502996"/>
    </source>
</evidence>
<keyword evidence="3" id="KW-1185">Reference proteome</keyword>
<organism evidence="2 3">
    <name type="scientific">Nocardioides anomalus</name>
    <dbReference type="NCBI Taxonomy" id="2712223"/>
    <lineage>
        <taxon>Bacteria</taxon>
        <taxon>Bacillati</taxon>
        <taxon>Actinomycetota</taxon>
        <taxon>Actinomycetes</taxon>
        <taxon>Propionibacteriales</taxon>
        <taxon>Nocardioidaceae</taxon>
        <taxon>Nocardioides</taxon>
    </lineage>
</organism>
<protein>
    <recommendedName>
        <fullName evidence="4">Nuclear transport factor 2 family protein</fullName>
    </recommendedName>
</protein>